<dbReference type="Pfam" id="PF07754">
    <property type="entry name" value="HVO_2753_ZBP"/>
    <property type="match status" value="1"/>
</dbReference>
<keyword evidence="3" id="KW-1185">Reference proteome</keyword>
<dbReference type="PANTHER" id="PTHR40733:SF1">
    <property type="entry name" value="SMALL ZINC FINGER PROTEIN HVO-2753-LIKE ZINC-BINDING POCKET DOMAIN-CONTAINING PROTEIN"/>
    <property type="match status" value="1"/>
</dbReference>
<evidence type="ECO:0000313" key="3">
    <source>
        <dbReference type="Proteomes" id="UP000070520"/>
    </source>
</evidence>
<dbReference type="EMBL" id="LHXW01000004">
    <property type="protein sequence ID" value="KXB00440.1"/>
    <property type="molecule type" value="Genomic_DNA"/>
</dbReference>
<dbReference type="InterPro" id="IPR044720">
    <property type="entry name" value="HVO_2753-like"/>
</dbReference>
<proteinExistence type="predicted"/>
<gene>
    <name evidence="2" type="ORF">AKJ42_00700</name>
</gene>
<dbReference type="InterPro" id="IPR011668">
    <property type="entry name" value="HVO_2753-like_ZBP"/>
</dbReference>
<dbReference type="PANTHER" id="PTHR40733">
    <property type="entry name" value="ZINC-RIBBON RNA-BINDING PROTEIN INVOLVED IN TRANSLATION-RELATED"/>
    <property type="match status" value="1"/>
</dbReference>
<organism evidence="2 3">
    <name type="scientific">candidate division MSBL1 archaeon SCGC-AAA261C02</name>
    <dbReference type="NCBI Taxonomy" id="1698272"/>
    <lineage>
        <taxon>Archaea</taxon>
        <taxon>Methanobacteriati</taxon>
        <taxon>Methanobacteriota</taxon>
        <taxon>candidate division MSBL1</taxon>
    </lineage>
</organism>
<dbReference type="AlphaFoldDB" id="A0A133V1W5"/>
<accession>A0A133V1W5</accession>
<name>A0A133V1W5_9EURY</name>
<protein>
    <submittedName>
        <fullName evidence="2">RNA-binding protein</fullName>
    </submittedName>
</protein>
<evidence type="ECO:0000313" key="2">
    <source>
        <dbReference type="EMBL" id="KXB00440.1"/>
    </source>
</evidence>
<evidence type="ECO:0000259" key="1">
    <source>
        <dbReference type="Pfam" id="PF07754"/>
    </source>
</evidence>
<dbReference type="Proteomes" id="UP000070520">
    <property type="component" value="Unassembled WGS sequence"/>
</dbReference>
<feature type="domain" description="Small zinc finger protein HVO-2753-like zinc-binding pocket" evidence="1">
    <location>
        <begin position="4"/>
        <end position="49"/>
    </location>
</feature>
<comment type="caution">
    <text evidence="2">The sequence shown here is derived from an EMBL/GenBank/DDBJ whole genome shotgun (WGS) entry which is preliminary data.</text>
</comment>
<reference evidence="2 3" key="1">
    <citation type="journal article" date="2016" name="Sci. Rep.">
        <title>Metabolic traits of an uncultured archaeal lineage -MSBL1- from brine pools of the Red Sea.</title>
        <authorList>
            <person name="Mwirichia R."/>
            <person name="Alam I."/>
            <person name="Rashid M."/>
            <person name="Vinu M."/>
            <person name="Ba-Alawi W."/>
            <person name="Anthony Kamau A."/>
            <person name="Kamanda Ngugi D."/>
            <person name="Goker M."/>
            <person name="Klenk H.P."/>
            <person name="Bajic V."/>
            <person name="Stingl U."/>
        </authorList>
    </citation>
    <scope>NUCLEOTIDE SEQUENCE [LARGE SCALE GENOMIC DNA]</scope>
    <source>
        <strain evidence="2">SCGC-AAA261C02</strain>
    </source>
</reference>
<dbReference type="NCBIfam" id="NF011481">
    <property type="entry name" value="PRK14890.1"/>
    <property type="match status" value="1"/>
</dbReference>
<sequence>MPTCTSCNRDVGQDGRATNFPCPNCGEAEIWRCEKCRRLSNQYVCPNCGFTGP</sequence>